<dbReference type="Proteomes" id="UP001212602">
    <property type="component" value="Unassembled WGS sequence"/>
</dbReference>
<sequence>MRTEPGTVRNFALYGSSDTQPAWAELVHLETVPERSSLFDWEIDLHFHEGLIQLLYLTQGGEGAAFIDGTRWALRPPCLIVVPARAVHGFSFHPKTDGPVITAAQKPLESLAALTAPELLEHLHRPAVLEVPRGSRQGQALLPLFEAIGRESQLQASGGMTAGMALLTALFVQVARVARAASALPGAAHGTRSRKAAQIERFRALLDERLRRREPVQAYAQALGITLGQLTRLSKELLGLSAQEVVNARVVHEAQRELVYSSLTIKQIAAELGFEDEAYFGRFFKKHTGQRPTEFRTEARRRLAAQ</sequence>
<dbReference type="PROSITE" id="PS01124">
    <property type="entry name" value="HTH_ARAC_FAMILY_2"/>
    <property type="match status" value="1"/>
</dbReference>
<keyword evidence="2" id="KW-0238">DNA-binding</keyword>
<evidence type="ECO:0000256" key="2">
    <source>
        <dbReference type="ARBA" id="ARBA00023125"/>
    </source>
</evidence>
<feature type="domain" description="HTH araC/xylS-type" evidence="4">
    <location>
        <begin position="200"/>
        <end position="298"/>
    </location>
</feature>
<name>A0AAE3NF58_9BURK</name>
<gene>
    <name evidence="5" type="ORF">PGB34_19105</name>
</gene>
<dbReference type="RefSeq" id="WP_271429700.1">
    <property type="nucleotide sequence ID" value="NZ_JAQIPB010000010.1"/>
</dbReference>
<reference evidence="5" key="1">
    <citation type="submission" date="2023-01" db="EMBL/GenBank/DDBJ databases">
        <title>Xenophilus mangrovi sp. nov., isolated from soil of Mangrove nature reserve.</title>
        <authorList>
            <person name="Xu S."/>
            <person name="Liu Z."/>
            <person name="Xu Y."/>
        </authorList>
    </citation>
    <scope>NUCLEOTIDE SEQUENCE</scope>
    <source>
        <strain evidence="5">YW8</strain>
    </source>
</reference>
<dbReference type="PANTHER" id="PTHR43280:SF32">
    <property type="entry name" value="TRANSCRIPTIONAL REGULATORY PROTEIN"/>
    <property type="match status" value="1"/>
</dbReference>
<evidence type="ECO:0000256" key="3">
    <source>
        <dbReference type="ARBA" id="ARBA00023163"/>
    </source>
</evidence>
<dbReference type="InterPro" id="IPR020449">
    <property type="entry name" value="Tscrpt_reg_AraC-type_HTH"/>
</dbReference>
<dbReference type="PANTHER" id="PTHR43280">
    <property type="entry name" value="ARAC-FAMILY TRANSCRIPTIONAL REGULATOR"/>
    <property type="match status" value="1"/>
</dbReference>
<dbReference type="AlphaFoldDB" id="A0AAE3NF58"/>
<dbReference type="GO" id="GO:0043565">
    <property type="term" value="F:sequence-specific DNA binding"/>
    <property type="evidence" value="ECO:0007669"/>
    <property type="project" value="InterPro"/>
</dbReference>
<keyword evidence="6" id="KW-1185">Reference proteome</keyword>
<evidence type="ECO:0000259" key="4">
    <source>
        <dbReference type="PROSITE" id="PS01124"/>
    </source>
</evidence>
<evidence type="ECO:0000313" key="6">
    <source>
        <dbReference type="Proteomes" id="UP001212602"/>
    </source>
</evidence>
<dbReference type="SUPFAM" id="SSF51182">
    <property type="entry name" value="RmlC-like cupins"/>
    <property type="match status" value="1"/>
</dbReference>
<proteinExistence type="predicted"/>
<dbReference type="InterPro" id="IPR018060">
    <property type="entry name" value="HTH_AraC"/>
</dbReference>
<keyword evidence="1" id="KW-0805">Transcription regulation</keyword>
<evidence type="ECO:0000313" key="5">
    <source>
        <dbReference type="EMBL" id="MDA7418484.1"/>
    </source>
</evidence>
<dbReference type="SUPFAM" id="SSF46689">
    <property type="entry name" value="Homeodomain-like"/>
    <property type="match status" value="1"/>
</dbReference>
<evidence type="ECO:0000256" key="1">
    <source>
        <dbReference type="ARBA" id="ARBA00023015"/>
    </source>
</evidence>
<dbReference type="EMBL" id="JAQIPB010000010">
    <property type="protein sequence ID" value="MDA7418484.1"/>
    <property type="molecule type" value="Genomic_DNA"/>
</dbReference>
<organism evidence="5 6">
    <name type="scientific">Xenophilus arseniciresistens</name>
    <dbReference type="NCBI Taxonomy" id="1283306"/>
    <lineage>
        <taxon>Bacteria</taxon>
        <taxon>Pseudomonadati</taxon>
        <taxon>Pseudomonadota</taxon>
        <taxon>Betaproteobacteria</taxon>
        <taxon>Burkholderiales</taxon>
        <taxon>Comamonadaceae</taxon>
        <taxon>Xenophilus</taxon>
    </lineage>
</organism>
<keyword evidence="3" id="KW-0804">Transcription</keyword>
<dbReference type="InterPro" id="IPR009057">
    <property type="entry name" value="Homeodomain-like_sf"/>
</dbReference>
<dbReference type="Gene3D" id="1.10.10.60">
    <property type="entry name" value="Homeodomain-like"/>
    <property type="match status" value="1"/>
</dbReference>
<comment type="caution">
    <text evidence="5">The sequence shown here is derived from an EMBL/GenBank/DDBJ whole genome shotgun (WGS) entry which is preliminary data.</text>
</comment>
<dbReference type="InterPro" id="IPR047264">
    <property type="entry name" value="Cupin_HpaA-like_N"/>
</dbReference>
<protein>
    <submittedName>
        <fullName evidence="5">Helix-turn-helix domain-containing protein</fullName>
    </submittedName>
</protein>
<accession>A0AAE3NF58</accession>
<dbReference type="CDD" id="cd06999">
    <property type="entry name" value="cupin_HpaA-like_N"/>
    <property type="match status" value="1"/>
</dbReference>
<dbReference type="Pfam" id="PF12833">
    <property type="entry name" value="HTH_18"/>
    <property type="match status" value="1"/>
</dbReference>
<dbReference type="PRINTS" id="PR00032">
    <property type="entry name" value="HTHARAC"/>
</dbReference>
<dbReference type="GO" id="GO:0003700">
    <property type="term" value="F:DNA-binding transcription factor activity"/>
    <property type="evidence" value="ECO:0007669"/>
    <property type="project" value="InterPro"/>
</dbReference>
<dbReference type="SMART" id="SM00342">
    <property type="entry name" value="HTH_ARAC"/>
    <property type="match status" value="1"/>
</dbReference>
<dbReference type="InterPro" id="IPR011051">
    <property type="entry name" value="RmlC_Cupin_sf"/>
</dbReference>